<dbReference type="Pfam" id="PF01923">
    <property type="entry name" value="Cob_adeno_trans"/>
    <property type="match status" value="1"/>
</dbReference>
<dbReference type="NCBIfam" id="TIGR00636">
    <property type="entry name" value="PduO_Nterm"/>
    <property type="match status" value="1"/>
</dbReference>
<organism evidence="7">
    <name type="scientific">termite gut metagenome</name>
    <dbReference type="NCBI Taxonomy" id="433724"/>
    <lineage>
        <taxon>unclassified sequences</taxon>
        <taxon>metagenomes</taxon>
        <taxon>organismal metagenomes</taxon>
    </lineage>
</organism>
<dbReference type="GO" id="GO:0008817">
    <property type="term" value="F:corrinoid adenosyltransferase activity"/>
    <property type="evidence" value="ECO:0007669"/>
    <property type="project" value="UniProtKB-EC"/>
</dbReference>
<evidence type="ECO:0000256" key="4">
    <source>
        <dbReference type="ARBA" id="ARBA00022741"/>
    </source>
</evidence>
<dbReference type="InterPro" id="IPR029499">
    <property type="entry name" value="PduO-typ"/>
</dbReference>
<dbReference type="EC" id="2.5.1.17" evidence="7"/>
<dbReference type="GO" id="GO:0009235">
    <property type="term" value="P:cobalamin metabolic process"/>
    <property type="evidence" value="ECO:0007669"/>
    <property type="project" value="UniProtKB-ARBA"/>
</dbReference>
<evidence type="ECO:0000259" key="6">
    <source>
        <dbReference type="Pfam" id="PF01923"/>
    </source>
</evidence>
<dbReference type="AlphaFoldDB" id="A0A5J4RIK9"/>
<sequence length="187" mass="20915">MKKSIVYTKTGDQGTTGLIGGTRVLKNHIRLEAYGTTDELNSQLGLLATYLTEKSDRDFITKVQNKLFSLGAYLATDQEKVPITAISNITPDDVTDVEREIDRIDDTLPSLHAFVIPGGSRGAAVCHVCRTVCRRTERCVLTLAESDSVASDLLIYLNRLSDYLFILSRKINIIEKRDEIFWDTNSK</sequence>
<protein>
    <submittedName>
        <fullName evidence="7">Cob(I)yrinic acid a c-diamide adenosyltransferase</fullName>
        <ecNumber evidence="7">2.5.1.17</ecNumber>
    </submittedName>
</protein>
<evidence type="ECO:0000256" key="3">
    <source>
        <dbReference type="ARBA" id="ARBA00022679"/>
    </source>
</evidence>
<gene>
    <name evidence="7" type="ORF">EZS27_018145</name>
</gene>
<keyword evidence="5" id="KW-0067">ATP-binding</keyword>
<dbReference type="SUPFAM" id="SSF89028">
    <property type="entry name" value="Cobalamin adenosyltransferase-like"/>
    <property type="match status" value="1"/>
</dbReference>
<dbReference type="InterPro" id="IPR036451">
    <property type="entry name" value="CblAdoTrfase-like_sf"/>
</dbReference>
<dbReference type="FunFam" id="1.20.1200.10:FF:000001">
    <property type="entry name" value="Cob(I)yrinic acid a,c-diamide adenosyltransferase"/>
    <property type="match status" value="1"/>
</dbReference>
<evidence type="ECO:0000256" key="2">
    <source>
        <dbReference type="ARBA" id="ARBA00011233"/>
    </source>
</evidence>
<comment type="subunit">
    <text evidence="2">Homotrimer.</text>
</comment>
<evidence type="ECO:0000313" key="7">
    <source>
        <dbReference type="EMBL" id="KAA6333442.1"/>
    </source>
</evidence>
<accession>A0A5J4RIK9</accession>
<comment type="similarity">
    <text evidence="1">Belongs to the Cob(I)alamin adenosyltransferase family.</text>
</comment>
<evidence type="ECO:0000256" key="1">
    <source>
        <dbReference type="ARBA" id="ARBA00007487"/>
    </source>
</evidence>
<reference evidence="7" key="1">
    <citation type="submission" date="2019-03" db="EMBL/GenBank/DDBJ databases">
        <title>Single cell metagenomics reveals metabolic interactions within the superorganism composed of flagellate Streblomastix strix and complex community of Bacteroidetes bacteria on its surface.</title>
        <authorList>
            <person name="Treitli S.C."/>
            <person name="Kolisko M."/>
            <person name="Husnik F."/>
            <person name="Keeling P."/>
            <person name="Hampl V."/>
        </authorList>
    </citation>
    <scope>NUCLEOTIDE SEQUENCE</scope>
    <source>
        <strain evidence="7">STM</strain>
    </source>
</reference>
<dbReference type="GO" id="GO:0005524">
    <property type="term" value="F:ATP binding"/>
    <property type="evidence" value="ECO:0007669"/>
    <property type="project" value="UniProtKB-KW"/>
</dbReference>
<comment type="caution">
    <text evidence="7">The sequence shown here is derived from an EMBL/GenBank/DDBJ whole genome shotgun (WGS) entry which is preliminary data.</text>
</comment>
<dbReference type="Gene3D" id="1.20.1200.10">
    <property type="entry name" value="Cobalamin adenosyltransferase-like"/>
    <property type="match status" value="1"/>
</dbReference>
<feature type="domain" description="Cobalamin adenosyltransferase-like" evidence="6">
    <location>
        <begin position="6"/>
        <end position="170"/>
    </location>
</feature>
<dbReference type="PANTHER" id="PTHR12213">
    <property type="entry name" value="CORRINOID ADENOSYLTRANSFERASE"/>
    <property type="match status" value="1"/>
</dbReference>
<keyword evidence="4" id="KW-0547">Nucleotide-binding</keyword>
<evidence type="ECO:0000256" key="5">
    <source>
        <dbReference type="ARBA" id="ARBA00022840"/>
    </source>
</evidence>
<name>A0A5J4RIK9_9ZZZZ</name>
<dbReference type="PANTHER" id="PTHR12213:SF0">
    <property type="entry name" value="CORRINOID ADENOSYLTRANSFERASE MMAB"/>
    <property type="match status" value="1"/>
</dbReference>
<dbReference type="EMBL" id="SNRY01001114">
    <property type="protein sequence ID" value="KAA6333442.1"/>
    <property type="molecule type" value="Genomic_DNA"/>
</dbReference>
<dbReference type="InterPro" id="IPR016030">
    <property type="entry name" value="CblAdoTrfase-like"/>
</dbReference>
<keyword evidence="3 7" id="KW-0808">Transferase</keyword>
<proteinExistence type="inferred from homology"/>